<evidence type="ECO:0000256" key="2">
    <source>
        <dbReference type="ARBA" id="ARBA00007817"/>
    </source>
</evidence>
<dbReference type="GO" id="GO:0005737">
    <property type="term" value="C:cytoplasm"/>
    <property type="evidence" value="ECO:0007669"/>
    <property type="project" value="UniProtKB-SubCell"/>
</dbReference>
<feature type="non-terminal residue" evidence="10">
    <location>
        <position position="105"/>
    </location>
</feature>
<evidence type="ECO:0000256" key="9">
    <source>
        <dbReference type="ARBA" id="ARBA00041214"/>
    </source>
</evidence>
<dbReference type="GO" id="GO:0003735">
    <property type="term" value="F:structural constituent of ribosome"/>
    <property type="evidence" value="ECO:0007669"/>
    <property type="project" value="InterPro"/>
</dbReference>
<dbReference type="GO" id="GO:0002181">
    <property type="term" value="P:cytoplasmic translation"/>
    <property type="evidence" value="ECO:0007669"/>
    <property type="project" value="TreeGrafter"/>
</dbReference>
<evidence type="ECO:0000256" key="4">
    <source>
        <dbReference type="ARBA" id="ARBA00022490"/>
    </source>
</evidence>
<evidence type="ECO:0000256" key="3">
    <source>
        <dbReference type="ARBA" id="ARBA00011133"/>
    </source>
</evidence>
<dbReference type="Pfam" id="PF01776">
    <property type="entry name" value="Ribosomal_L22e"/>
    <property type="match status" value="1"/>
</dbReference>
<keyword evidence="6" id="KW-0687">Ribonucleoprotein</keyword>
<dbReference type="PANTHER" id="PTHR10064">
    <property type="entry name" value="60S RIBOSOMAL PROTEIN L22"/>
    <property type="match status" value="1"/>
</dbReference>
<comment type="subunit">
    <text evidence="3">Component of the large ribosomal subunit.</text>
</comment>
<evidence type="ECO:0000256" key="5">
    <source>
        <dbReference type="ARBA" id="ARBA00022980"/>
    </source>
</evidence>
<comment type="subcellular location">
    <subcellularLocation>
        <location evidence="1">Cytoplasm</location>
    </subcellularLocation>
</comment>
<comment type="similarity">
    <text evidence="2">Belongs to the eukaryotic ribosomal protein eL22 family.</text>
</comment>
<evidence type="ECO:0000256" key="7">
    <source>
        <dbReference type="ARBA" id="ARBA00034092"/>
    </source>
</evidence>
<gene>
    <name evidence="10" type="ORF">PANDA_013341</name>
</gene>
<keyword evidence="5" id="KW-0689">Ribosomal protein</keyword>
<organism evidence="10">
    <name type="scientific">Ailuropoda melanoleuca</name>
    <name type="common">Giant panda</name>
    <dbReference type="NCBI Taxonomy" id="9646"/>
    <lineage>
        <taxon>Eukaryota</taxon>
        <taxon>Metazoa</taxon>
        <taxon>Chordata</taxon>
        <taxon>Craniata</taxon>
        <taxon>Vertebrata</taxon>
        <taxon>Euteleostomi</taxon>
        <taxon>Mammalia</taxon>
        <taxon>Eutheria</taxon>
        <taxon>Laurasiatheria</taxon>
        <taxon>Carnivora</taxon>
        <taxon>Caniformia</taxon>
        <taxon>Ursidae</taxon>
        <taxon>Ailuropoda</taxon>
    </lineage>
</organism>
<dbReference type="InterPro" id="IPR002671">
    <property type="entry name" value="Ribosomal_eL22"/>
</dbReference>
<dbReference type="GO" id="GO:1990904">
    <property type="term" value="C:ribonucleoprotein complex"/>
    <property type="evidence" value="ECO:0007669"/>
    <property type="project" value="UniProtKB-KW"/>
</dbReference>
<dbReference type="EMBL" id="GL193093">
    <property type="protein sequence ID" value="EFB26061.1"/>
    <property type="molecule type" value="Genomic_DNA"/>
</dbReference>
<dbReference type="AlphaFoldDB" id="D2HNQ1"/>
<evidence type="ECO:0000256" key="1">
    <source>
        <dbReference type="ARBA" id="ARBA00004496"/>
    </source>
</evidence>
<proteinExistence type="inferred from homology"/>
<name>D2HNQ1_AILME</name>
<dbReference type="GO" id="GO:0003723">
    <property type="term" value="F:RNA binding"/>
    <property type="evidence" value="ECO:0007669"/>
    <property type="project" value="TreeGrafter"/>
</dbReference>
<dbReference type="GO" id="GO:0005840">
    <property type="term" value="C:ribosome"/>
    <property type="evidence" value="ECO:0007669"/>
    <property type="project" value="UniProtKB-KW"/>
</dbReference>
<dbReference type="InterPro" id="IPR038526">
    <property type="entry name" value="Ribosomal_eL22_sf"/>
</dbReference>
<evidence type="ECO:0000256" key="8">
    <source>
        <dbReference type="ARBA" id="ARBA00040613"/>
    </source>
</evidence>
<feature type="non-terminal residue" evidence="10">
    <location>
        <position position="1"/>
    </location>
</feature>
<reference evidence="10" key="1">
    <citation type="journal article" date="2010" name="Nature">
        <title>The sequence and de novo assembly of the giant panda genome.</title>
        <authorList>
            <person name="Li R."/>
            <person name="Fan W."/>
            <person name="Tian G."/>
            <person name="Zhu H."/>
            <person name="He L."/>
            <person name="Cai J."/>
            <person name="Huang Q."/>
            <person name="Cai Q."/>
            <person name="Li B."/>
            <person name="Bai Y."/>
            <person name="Zhang Z."/>
            <person name="Zhang Y."/>
            <person name="Wang W."/>
            <person name="Li J."/>
            <person name="Wei F."/>
            <person name="Li H."/>
            <person name="Jian M."/>
            <person name="Li J."/>
            <person name="Zhang Z."/>
            <person name="Nielsen R."/>
            <person name="Li D."/>
            <person name="Gu W."/>
            <person name="Yang Z."/>
            <person name="Xuan Z."/>
            <person name="Ryder O.A."/>
            <person name="Leung F.C."/>
            <person name="Zhou Y."/>
            <person name="Cao J."/>
            <person name="Sun X."/>
            <person name="Fu Y."/>
            <person name="Fang X."/>
            <person name="Guo X."/>
            <person name="Wang B."/>
            <person name="Hou R."/>
            <person name="Shen F."/>
            <person name="Mu B."/>
            <person name="Ni P."/>
            <person name="Lin R."/>
            <person name="Qian W."/>
            <person name="Wang G."/>
            <person name="Yu C."/>
            <person name="Nie W."/>
            <person name="Wang J."/>
            <person name="Wu Z."/>
            <person name="Liang H."/>
            <person name="Min J."/>
            <person name="Wu Q."/>
            <person name="Cheng S."/>
            <person name="Ruan J."/>
            <person name="Wang M."/>
            <person name="Shi Z."/>
            <person name="Wen M."/>
            <person name="Liu B."/>
            <person name="Ren X."/>
            <person name="Zheng H."/>
            <person name="Dong D."/>
            <person name="Cook K."/>
            <person name="Shan G."/>
            <person name="Zhang H."/>
            <person name="Kosiol C."/>
            <person name="Xie X."/>
            <person name="Lu Z."/>
            <person name="Zheng H."/>
            <person name="Li Y."/>
            <person name="Steiner C.C."/>
            <person name="Lam T.T."/>
            <person name="Lin S."/>
            <person name="Zhang Q."/>
            <person name="Li G."/>
            <person name="Tian J."/>
            <person name="Gong T."/>
            <person name="Liu H."/>
            <person name="Zhang D."/>
            <person name="Fang L."/>
            <person name="Ye C."/>
            <person name="Zhang J."/>
            <person name="Hu W."/>
            <person name="Xu A."/>
            <person name="Ren Y."/>
            <person name="Zhang G."/>
            <person name="Bruford M.W."/>
            <person name="Li Q."/>
            <person name="Ma L."/>
            <person name="Guo Y."/>
            <person name="An N."/>
            <person name="Hu Y."/>
            <person name="Zheng Y."/>
            <person name="Shi Y."/>
            <person name="Li Z."/>
            <person name="Liu Q."/>
            <person name="Chen Y."/>
            <person name="Zhao J."/>
            <person name="Qu N."/>
            <person name="Zhao S."/>
            <person name="Tian F."/>
            <person name="Wang X."/>
            <person name="Wang H."/>
            <person name="Xu L."/>
            <person name="Liu X."/>
            <person name="Vinar T."/>
            <person name="Wang Y."/>
            <person name="Lam T.W."/>
            <person name="Yiu S.M."/>
            <person name="Liu S."/>
            <person name="Zhang H."/>
            <person name="Li D."/>
            <person name="Huang Y."/>
            <person name="Wang X."/>
            <person name="Yang G."/>
            <person name="Jiang Z."/>
            <person name="Wang J."/>
            <person name="Qin N."/>
            <person name="Li L."/>
            <person name="Li J."/>
            <person name="Bolund L."/>
            <person name="Kristiansen K."/>
            <person name="Wong G.K."/>
            <person name="Olson M."/>
            <person name="Zhang X."/>
            <person name="Li S."/>
            <person name="Yang H."/>
            <person name="Wang J."/>
            <person name="Wang J."/>
        </authorList>
    </citation>
    <scope>NUCLEOTIDE SEQUENCE [LARGE SCALE GENOMIC DNA]</scope>
</reference>
<evidence type="ECO:0000313" key="10">
    <source>
        <dbReference type="EMBL" id="EFB26061.1"/>
    </source>
</evidence>
<protein>
    <recommendedName>
        <fullName evidence="8">Large ribosomal subunit protein eL22</fullName>
    </recommendedName>
    <alternativeName>
        <fullName evidence="9">60S ribosomal protein L22</fullName>
    </alternativeName>
</protein>
<evidence type="ECO:0000256" key="6">
    <source>
        <dbReference type="ARBA" id="ARBA00023274"/>
    </source>
</evidence>
<sequence length="105" mass="12193">KRTLDCTRSVEDGIMDATNFEQFLQERIKVNGETGNLSGRVVTTEGRSKITITPEVPFPKRYLKYLTKNISRIIIYVMGLHTVANSRESYKLHYFQIYQDEEGED</sequence>
<dbReference type="Gene3D" id="3.30.1360.210">
    <property type="match status" value="1"/>
</dbReference>
<comment type="function">
    <text evidence="7">Component of the large ribosomal subunit. The ribosome is a large ribonucleoprotein complex responsible for the synthesis of proteins in the cell.</text>
</comment>
<dbReference type="InParanoid" id="D2HNQ1"/>
<dbReference type="PANTHER" id="PTHR10064:SF2">
    <property type="entry name" value="LARGE RIBOSOMAL SUBUNIT PROTEIN EL22"/>
    <property type="match status" value="1"/>
</dbReference>
<accession>D2HNQ1</accession>
<keyword evidence="4" id="KW-0963">Cytoplasm</keyword>